<dbReference type="Pfam" id="PF00196">
    <property type="entry name" value="GerE"/>
    <property type="match status" value="1"/>
</dbReference>
<dbReference type="InterPro" id="IPR001789">
    <property type="entry name" value="Sig_transdc_resp-reg_receiver"/>
</dbReference>
<dbReference type="GO" id="GO:0000160">
    <property type="term" value="P:phosphorelay signal transduction system"/>
    <property type="evidence" value="ECO:0007669"/>
    <property type="project" value="InterPro"/>
</dbReference>
<dbReference type="InterPro" id="IPR016032">
    <property type="entry name" value="Sig_transdc_resp-reg_C-effctor"/>
</dbReference>
<organism evidence="8 9">
    <name type="scientific">Capillimicrobium parvum</name>
    <dbReference type="NCBI Taxonomy" id="2884022"/>
    <lineage>
        <taxon>Bacteria</taxon>
        <taxon>Bacillati</taxon>
        <taxon>Actinomycetota</taxon>
        <taxon>Thermoleophilia</taxon>
        <taxon>Solirubrobacterales</taxon>
        <taxon>Capillimicrobiaceae</taxon>
        <taxon>Capillimicrobium</taxon>
    </lineage>
</organism>
<protein>
    <submittedName>
        <fullName evidence="8">Response regulator protein VraR</fullName>
    </submittedName>
</protein>
<dbReference type="CDD" id="cd06170">
    <property type="entry name" value="LuxR_C_like"/>
    <property type="match status" value="1"/>
</dbReference>
<proteinExistence type="predicted"/>
<dbReference type="PROSITE" id="PS00622">
    <property type="entry name" value="HTH_LUXR_1"/>
    <property type="match status" value="1"/>
</dbReference>
<dbReference type="PANTHER" id="PTHR44688">
    <property type="entry name" value="DNA-BINDING TRANSCRIPTIONAL ACTIVATOR DEVR_DOSR"/>
    <property type="match status" value="1"/>
</dbReference>
<keyword evidence="9" id="KW-1185">Reference proteome</keyword>
<dbReference type="GO" id="GO:0003677">
    <property type="term" value="F:DNA binding"/>
    <property type="evidence" value="ECO:0007669"/>
    <property type="project" value="UniProtKB-KW"/>
</dbReference>
<sequence>MTRPDDVRDDRRLSILVVDDHEVVHWGLRLMLGEQPWVERCLAAHDGDEALAHARRYEPHVALVDLFVGEESGAEICERLRLAVPRTRVLFISGAGRISPNAARAAGAVGFVSKDLPAQDIARAVRAVGLGRSVFPPQEELPGAMLSPREREVLSLIASGATNREIAGMLFLSPHTVKEHTSSLYRKLDVRNRAEAVVRAQRLGLLA</sequence>
<dbReference type="SUPFAM" id="SSF46894">
    <property type="entry name" value="C-terminal effector domain of the bipartite response regulators"/>
    <property type="match status" value="1"/>
</dbReference>
<feature type="domain" description="Response regulatory" evidence="7">
    <location>
        <begin position="14"/>
        <end position="129"/>
    </location>
</feature>
<feature type="domain" description="HTH luxR-type" evidence="6">
    <location>
        <begin position="139"/>
        <end position="204"/>
    </location>
</feature>
<dbReference type="PRINTS" id="PR00038">
    <property type="entry name" value="HTHLUXR"/>
</dbReference>
<dbReference type="Gene3D" id="1.10.10.10">
    <property type="entry name" value="Winged helix-like DNA-binding domain superfamily/Winged helix DNA-binding domain"/>
    <property type="match status" value="1"/>
</dbReference>
<dbReference type="AlphaFoldDB" id="A0A9E6XZP7"/>
<evidence type="ECO:0000256" key="3">
    <source>
        <dbReference type="ARBA" id="ARBA00023125"/>
    </source>
</evidence>
<dbReference type="Proteomes" id="UP001162834">
    <property type="component" value="Chromosome"/>
</dbReference>
<dbReference type="InterPro" id="IPR036388">
    <property type="entry name" value="WH-like_DNA-bd_sf"/>
</dbReference>
<keyword evidence="1 5" id="KW-0597">Phosphoprotein</keyword>
<dbReference type="Gene3D" id="3.40.50.2300">
    <property type="match status" value="1"/>
</dbReference>
<dbReference type="Pfam" id="PF00072">
    <property type="entry name" value="Response_reg"/>
    <property type="match status" value="1"/>
</dbReference>
<dbReference type="PANTHER" id="PTHR44688:SF16">
    <property type="entry name" value="DNA-BINDING TRANSCRIPTIONAL ACTIVATOR DEVR_DOSR"/>
    <property type="match status" value="1"/>
</dbReference>
<feature type="modified residue" description="4-aspartylphosphate" evidence="5">
    <location>
        <position position="65"/>
    </location>
</feature>
<dbReference type="GO" id="GO:0006355">
    <property type="term" value="P:regulation of DNA-templated transcription"/>
    <property type="evidence" value="ECO:0007669"/>
    <property type="project" value="InterPro"/>
</dbReference>
<gene>
    <name evidence="8" type="primary">vraR</name>
    <name evidence="8" type="ORF">DSM104329_03861</name>
</gene>
<reference evidence="8" key="1">
    <citation type="journal article" date="2022" name="Int. J. Syst. Evol. Microbiol.">
        <title>Pseudomonas aegrilactucae sp. nov. and Pseudomonas morbosilactucae sp. nov., pathogens causing bacterial rot of lettuce in Japan.</title>
        <authorList>
            <person name="Sawada H."/>
            <person name="Fujikawa T."/>
            <person name="Satou M."/>
        </authorList>
    </citation>
    <scope>NUCLEOTIDE SEQUENCE</scope>
    <source>
        <strain evidence="8">0166_1</strain>
    </source>
</reference>
<dbReference type="InterPro" id="IPR058245">
    <property type="entry name" value="NreC/VraR/RcsB-like_REC"/>
</dbReference>
<evidence type="ECO:0000259" key="7">
    <source>
        <dbReference type="PROSITE" id="PS50110"/>
    </source>
</evidence>
<keyword evidence="3" id="KW-0238">DNA-binding</keyword>
<dbReference type="PROSITE" id="PS50110">
    <property type="entry name" value="RESPONSE_REGULATORY"/>
    <property type="match status" value="1"/>
</dbReference>
<keyword evidence="4" id="KW-0804">Transcription</keyword>
<name>A0A9E6XZP7_9ACTN</name>
<dbReference type="SMART" id="SM00421">
    <property type="entry name" value="HTH_LUXR"/>
    <property type="match status" value="1"/>
</dbReference>
<evidence type="ECO:0000256" key="2">
    <source>
        <dbReference type="ARBA" id="ARBA00023015"/>
    </source>
</evidence>
<dbReference type="CDD" id="cd17535">
    <property type="entry name" value="REC_NarL-like"/>
    <property type="match status" value="1"/>
</dbReference>
<dbReference type="SMART" id="SM00448">
    <property type="entry name" value="REC"/>
    <property type="match status" value="1"/>
</dbReference>
<dbReference type="InterPro" id="IPR011006">
    <property type="entry name" value="CheY-like_superfamily"/>
</dbReference>
<dbReference type="SUPFAM" id="SSF52172">
    <property type="entry name" value="CheY-like"/>
    <property type="match status" value="1"/>
</dbReference>
<dbReference type="PROSITE" id="PS50043">
    <property type="entry name" value="HTH_LUXR_2"/>
    <property type="match status" value="1"/>
</dbReference>
<dbReference type="EMBL" id="CP087164">
    <property type="protein sequence ID" value="UGS37445.1"/>
    <property type="molecule type" value="Genomic_DNA"/>
</dbReference>
<accession>A0A9E6XZP7</accession>
<evidence type="ECO:0000256" key="1">
    <source>
        <dbReference type="ARBA" id="ARBA00022553"/>
    </source>
</evidence>
<evidence type="ECO:0000313" key="8">
    <source>
        <dbReference type="EMBL" id="UGS37445.1"/>
    </source>
</evidence>
<evidence type="ECO:0000259" key="6">
    <source>
        <dbReference type="PROSITE" id="PS50043"/>
    </source>
</evidence>
<keyword evidence="2" id="KW-0805">Transcription regulation</keyword>
<dbReference type="KEGG" id="sbae:DSM104329_03861"/>
<evidence type="ECO:0000256" key="4">
    <source>
        <dbReference type="ARBA" id="ARBA00023163"/>
    </source>
</evidence>
<dbReference type="InterPro" id="IPR000792">
    <property type="entry name" value="Tscrpt_reg_LuxR_C"/>
</dbReference>
<evidence type="ECO:0000313" key="9">
    <source>
        <dbReference type="Proteomes" id="UP001162834"/>
    </source>
</evidence>
<dbReference type="RefSeq" id="WP_259311500.1">
    <property type="nucleotide sequence ID" value="NZ_CP087164.1"/>
</dbReference>
<evidence type="ECO:0000256" key="5">
    <source>
        <dbReference type="PROSITE-ProRule" id="PRU00169"/>
    </source>
</evidence>